<keyword evidence="1" id="KW-0472">Membrane</keyword>
<organism evidence="2">
    <name type="scientific">viral metagenome</name>
    <dbReference type="NCBI Taxonomy" id="1070528"/>
    <lineage>
        <taxon>unclassified sequences</taxon>
        <taxon>metagenomes</taxon>
        <taxon>organismal metagenomes</taxon>
    </lineage>
</organism>
<dbReference type="EMBL" id="MN740937">
    <property type="protein sequence ID" value="QHU18777.1"/>
    <property type="molecule type" value="Genomic_DNA"/>
</dbReference>
<feature type="transmembrane region" description="Helical" evidence="1">
    <location>
        <begin position="196"/>
        <end position="226"/>
    </location>
</feature>
<feature type="transmembrane region" description="Helical" evidence="1">
    <location>
        <begin position="156"/>
        <end position="176"/>
    </location>
</feature>
<keyword evidence="1" id="KW-0812">Transmembrane</keyword>
<name>A0A6C0KPX2_9ZZZZ</name>
<keyword evidence="1" id="KW-1133">Transmembrane helix</keyword>
<accession>A0A6C0KPX2</accession>
<dbReference type="AlphaFoldDB" id="A0A6C0KPX2"/>
<reference evidence="2" key="1">
    <citation type="journal article" date="2020" name="Nature">
        <title>Giant virus diversity and host interactions through global metagenomics.</title>
        <authorList>
            <person name="Schulz F."/>
            <person name="Roux S."/>
            <person name="Paez-Espino D."/>
            <person name="Jungbluth S."/>
            <person name="Walsh D.A."/>
            <person name="Denef V.J."/>
            <person name="McMahon K.D."/>
            <person name="Konstantinidis K.T."/>
            <person name="Eloe-Fadrosh E.A."/>
            <person name="Kyrpides N.C."/>
            <person name="Woyke T."/>
        </authorList>
    </citation>
    <scope>NUCLEOTIDE SEQUENCE</scope>
    <source>
        <strain evidence="2">GVMAG-S-3300013006-158</strain>
    </source>
</reference>
<evidence type="ECO:0000313" key="2">
    <source>
        <dbReference type="EMBL" id="QHU18777.1"/>
    </source>
</evidence>
<protein>
    <submittedName>
        <fullName evidence="2">Uncharacterized protein</fullName>
    </submittedName>
</protein>
<evidence type="ECO:0000256" key="1">
    <source>
        <dbReference type="SAM" id="Phobius"/>
    </source>
</evidence>
<sequence>MAWMDKKQEFIDRFDRLNTSESTVQQLSTDLNREIGSFIHTAGLNATDIQSNPKYESIRDKIAKLNNIKQQYKSLHTSINTFLSDQSTNTDWNQQLRENGTIQNEINHLEKIEKEMKVDVDSALARDELLRTRNTNVTKHDLYIFNHPVRRSIVPYLWVVSVLFIGIALLIFRDAFPVLQNTQGYYNASGYDTTSFYFLLYGFFSNRIVIVSLLVSALIVVLFLSLKVAGVL</sequence>
<proteinExistence type="predicted"/>